<dbReference type="EMBL" id="BAAAIZ010000107">
    <property type="protein sequence ID" value="GAA1433350.1"/>
    <property type="molecule type" value="Genomic_DNA"/>
</dbReference>
<organism evidence="1 2">
    <name type="scientific">Streptomyces thermospinosisporus</name>
    <dbReference type="NCBI Taxonomy" id="161482"/>
    <lineage>
        <taxon>Bacteria</taxon>
        <taxon>Bacillati</taxon>
        <taxon>Actinomycetota</taxon>
        <taxon>Actinomycetes</taxon>
        <taxon>Kitasatosporales</taxon>
        <taxon>Streptomycetaceae</taxon>
        <taxon>Streptomyces</taxon>
    </lineage>
</organism>
<proteinExistence type="predicted"/>
<comment type="caution">
    <text evidence="1">The sequence shown here is derived from an EMBL/GenBank/DDBJ whole genome shotgun (WGS) entry which is preliminary data.</text>
</comment>
<evidence type="ECO:0000313" key="1">
    <source>
        <dbReference type="EMBL" id="GAA1433350.1"/>
    </source>
</evidence>
<sequence length="62" mass="6790">MRDVQARSAPRDPVRARSDVILLAPSERNLTARRLSSTGQQEEIGQAKRGLSASWLWAGANS</sequence>
<accession>A0ABN1Z6W3</accession>
<reference evidence="1 2" key="1">
    <citation type="journal article" date="2019" name="Int. J. Syst. Evol. Microbiol.">
        <title>The Global Catalogue of Microorganisms (GCM) 10K type strain sequencing project: providing services to taxonomists for standard genome sequencing and annotation.</title>
        <authorList>
            <consortium name="The Broad Institute Genomics Platform"/>
            <consortium name="The Broad Institute Genome Sequencing Center for Infectious Disease"/>
            <person name="Wu L."/>
            <person name="Ma J."/>
        </authorList>
    </citation>
    <scope>NUCLEOTIDE SEQUENCE [LARGE SCALE GENOMIC DNA]</scope>
    <source>
        <strain evidence="1 2">JCM 11756</strain>
    </source>
</reference>
<name>A0ABN1Z6W3_9ACTN</name>
<keyword evidence="2" id="KW-1185">Reference proteome</keyword>
<evidence type="ECO:0000313" key="2">
    <source>
        <dbReference type="Proteomes" id="UP001500973"/>
    </source>
</evidence>
<gene>
    <name evidence="1" type="ORF">GCM10009601_55750</name>
</gene>
<dbReference type="Proteomes" id="UP001500973">
    <property type="component" value="Unassembled WGS sequence"/>
</dbReference>
<protein>
    <submittedName>
        <fullName evidence="1">Uncharacterized protein</fullName>
    </submittedName>
</protein>